<dbReference type="AlphaFoldDB" id="A0A2R8CAE6"/>
<organism evidence="1 2">
    <name type="scientific">Falsiruegeria mediterranea M17</name>
    <dbReference type="NCBI Taxonomy" id="1200281"/>
    <lineage>
        <taxon>Bacteria</taxon>
        <taxon>Pseudomonadati</taxon>
        <taxon>Pseudomonadota</taxon>
        <taxon>Alphaproteobacteria</taxon>
        <taxon>Rhodobacterales</taxon>
        <taxon>Roseobacteraceae</taxon>
        <taxon>Falsiruegeria</taxon>
    </lineage>
</organism>
<proteinExistence type="predicted"/>
<dbReference type="RefSeq" id="WP_108788766.1">
    <property type="nucleotide sequence ID" value="NZ_ONZG01000007.1"/>
</dbReference>
<name>A0A2R8CAE6_9RHOB</name>
<accession>A0A2R8CAE6</accession>
<evidence type="ECO:0000313" key="2">
    <source>
        <dbReference type="Proteomes" id="UP000244898"/>
    </source>
</evidence>
<dbReference type="OrthoDB" id="7868977at2"/>
<protein>
    <submittedName>
        <fullName evidence="1">Uncharacterized protein</fullName>
    </submittedName>
</protein>
<dbReference type="EMBL" id="ONZG01000007">
    <property type="protein sequence ID" value="SPJ29409.1"/>
    <property type="molecule type" value="Genomic_DNA"/>
</dbReference>
<gene>
    <name evidence="1" type="ORF">TRM7615_02927</name>
</gene>
<reference evidence="2" key="1">
    <citation type="submission" date="2018-03" db="EMBL/GenBank/DDBJ databases">
        <authorList>
            <person name="Rodrigo-Torres L."/>
            <person name="Arahal R. D."/>
            <person name="Lucena T."/>
        </authorList>
    </citation>
    <scope>NUCLEOTIDE SEQUENCE [LARGE SCALE GENOMIC DNA]</scope>
    <source>
        <strain evidence="2">CECT 7615</strain>
    </source>
</reference>
<dbReference type="Proteomes" id="UP000244898">
    <property type="component" value="Unassembled WGS sequence"/>
</dbReference>
<sequence>MPFQNFLSDLMLETISNGYLLLEEERRMVRFRLFTEECSVSGLLCSRPDWSDERGRPGLMPVIDEVVLIEGESRTTVPQPSDNMVDVYDVLRERLSPEKLYTKDDELGWLLTSFKSKPLCEAQEKVA</sequence>
<evidence type="ECO:0000313" key="1">
    <source>
        <dbReference type="EMBL" id="SPJ29409.1"/>
    </source>
</evidence>
<keyword evidence="2" id="KW-1185">Reference proteome</keyword>